<dbReference type="EMBL" id="BMAU01021137">
    <property type="protein sequence ID" value="GFX91888.1"/>
    <property type="molecule type" value="Genomic_DNA"/>
</dbReference>
<gene>
    <name evidence="1" type="primary">Gtf2ird2</name>
    <name evidence="1" type="ORF">TNCV_3577181</name>
</gene>
<sequence length="175" mass="21093">MLNEDQKAIRMEMTGDIIWVIDKDPSLLRRIVNGDEKFKKKMKIVTCDFNLFPKLTRHLMGRQFQSTDEVKVHCKYDIHTKNRRTEEEHREFNRDWTESFAFICNSDGLPTCLICHKKLTHYKKSNLERLFTTKHTLFTRKYPADEERKKSFRRPPKTKKQSNSMLIDDAIYKQY</sequence>
<dbReference type="AlphaFoldDB" id="A0A8X6UXW7"/>
<proteinExistence type="predicted"/>
<dbReference type="Proteomes" id="UP000887159">
    <property type="component" value="Unassembled WGS sequence"/>
</dbReference>
<protein>
    <submittedName>
        <fullName evidence="1">General transcription factor II-I repeat domain-containing protein 2</fullName>
    </submittedName>
</protein>
<name>A0A8X6UXW7_TRICX</name>
<reference evidence="1" key="1">
    <citation type="submission" date="2020-08" db="EMBL/GenBank/DDBJ databases">
        <title>Multicomponent nature underlies the extraordinary mechanical properties of spider dragline silk.</title>
        <authorList>
            <person name="Kono N."/>
            <person name="Nakamura H."/>
            <person name="Mori M."/>
            <person name="Yoshida Y."/>
            <person name="Ohtoshi R."/>
            <person name="Malay A.D."/>
            <person name="Moran D.A.P."/>
            <person name="Tomita M."/>
            <person name="Numata K."/>
            <person name="Arakawa K."/>
        </authorList>
    </citation>
    <scope>NUCLEOTIDE SEQUENCE</scope>
</reference>
<accession>A0A8X6UXW7</accession>
<keyword evidence="2" id="KW-1185">Reference proteome</keyword>
<evidence type="ECO:0000313" key="2">
    <source>
        <dbReference type="Proteomes" id="UP000887159"/>
    </source>
</evidence>
<organism evidence="1 2">
    <name type="scientific">Trichonephila clavipes</name>
    <name type="common">Golden silk orbweaver</name>
    <name type="synonym">Nephila clavipes</name>
    <dbReference type="NCBI Taxonomy" id="2585209"/>
    <lineage>
        <taxon>Eukaryota</taxon>
        <taxon>Metazoa</taxon>
        <taxon>Ecdysozoa</taxon>
        <taxon>Arthropoda</taxon>
        <taxon>Chelicerata</taxon>
        <taxon>Arachnida</taxon>
        <taxon>Araneae</taxon>
        <taxon>Araneomorphae</taxon>
        <taxon>Entelegynae</taxon>
        <taxon>Araneoidea</taxon>
        <taxon>Nephilidae</taxon>
        <taxon>Trichonephila</taxon>
    </lineage>
</organism>
<evidence type="ECO:0000313" key="1">
    <source>
        <dbReference type="EMBL" id="GFX91888.1"/>
    </source>
</evidence>
<comment type="caution">
    <text evidence="1">The sequence shown here is derived from an EMBL/GenBank/DDBJ whole genome shotgun (WGS) entry which is preliminary data.</text>
</comment>